<dbReference type="SUPFAM" id="SSF56349">
    <property type="entry name" value="DNA breaking-rejoining enzymes"/>
    <property type="match status" value="1"/>
</dbReference>
<dbReference type="AlphaFoldDB" id="A0A4Y3WY64"/>
<dbReference type="InterPro" id="IPR050090">
    <property type="entry name" value="Tyrosine_recombinase_XerCD"/>
</dbReference>
<evidence type="ECO:0000256" key="6">
    <source>
        <dbReference type="SAM" id="MobiDB-lite"/>
    </source>
</evidence>
<dbReference type="GO" id="GO:0006310">
    <property type="term" value="P:DNA recombination"/>
    <property type="evidence" value="ECO:0007669"/>
    <property type="project" value="UniProtKB-KW"/>
</dbReference>
<comment type="similarity">
    <text evidence="1">Belongs to the 'phage' integrase family.</text>
</comment>
<dbReference type="PROSITE" id="PS51900">
    <property type="entry name" value="CB"/>
    <property type="match status" value="1"/>
</dbReference>
<dbReference type="InterPro" id="IPR011010">
    <property type="entry name" value="DNA_brk_join_enz"/>
</dbReference>
<dbReference type="CDD" id="cd01189">
    <property type="entry name" value="INT_ICEBs1_C_like"/>
    <property type="match status" value="1"/>
</dbReference>
<evidence type="ECO:0000256" key="5">
    <source>
        <dbReference type="PROSITE-ProRule" id="PRU01248"/>
    </source>
</evidence>
<dbReference type="GO" id="GO:0015074">
    <property type="term" value="P:DNA integration"/>
    <property type="evidence" value="ECO:0007669"/>
    <property type="project" value="UniProtKB-KW"/>
</dbReference>
<accession>A0A4Y3WY64</accession>
<feature type="domain" description="Tyr recombinase" evidence="7">
    <location>
        <begin position="238"/>
        <end position="438"/>
    </location>
</feature>
<evidence type="ECO:0000313" key="10">
    <source>
        <dbReference type="Proteomes" id="UP000320338"/>
    </source>
</evidence>
<dbReference type="InterPro" id="IPR010998">
    <property type="entry name" value="Integrase_recombinase_N"/>
</dbReference>
<dbReference type="InterPro" id="IPR002104">
    <property type="entry name" value="Integrase_catalytic"/>
</dbReference>
<evidence type="ECO:0000256" key="4">
    <source>
        <dbReference type="ARBA" id="ARBA00023172"/>
    </source>
</evidence>
<feature type="region of interest" description="Disordered" evidence="6">
    <location>
        <begin position="228"/>
        <end position="247"/>
    </location>
</feature>
<evidence type="ECO:0000259" key="7">
    <source>
        <dbReference type="PROSITE" id="PS51898"/>
    </source>
</evidence>
<evidence type="ECO:0000256" key="1">
    <source>
        <dbReference type="ARBA" id="ARBA00008857"/>
    </source>
</evidence>
<dbReference type="EMBL" id="BJNG01000052">
    <property type="protein sequence ID" value="GEC22669.1"/>
    <property type="molecule type" value="Genomic_DNA"/>
</dbReference>
<dbReference type="PANTHER" id="PTHR30349:SF64">
    <property type="entry name" value="PROPHAGE INTEGRASE INTD-RELATED"/>
    <property type="match status" value="1"/>
</dbReference>
<reference evidence="9 10" key="1">
    <citation type="submission" date="2019-06" db="EMBL/GenBank/DDBJ databases">
        <title>Whole genome shotgun sequence of Pseudonocardia hydrocarbonoxydans NBRC 14498.</title>
        <authorList>
            <person name="Hosoyama A."/>
            <person name="Uohara A."/>
            <person name="Ohji S."/>
            <person name="Ichikawa N."/>
        </authorList>
    </citation>
    <scope>NUCLEOTIDE SEQUENCE [LARGE SCALE GENOMIC DNA]</scope>
    <source>
        <strain evidence="9 10">NBRC 14498</strain>
    </source>
</reference>
<protein>
    <recommendedName>
        <fullName evidence="11">Site-specific integrase</fullName>
    </recommendedName>
</protein>
<dbReference type="PROSITE" id="PS51898">
    <property type="entry name" value="TYR_RECOMBINASE"/>
    <property type="match status" value="1"/>
</dbReference>
<dbReference type="GO" id="GO:0003677">
    <property type="term" value="F:DNA binding"/>
    <property type="evidence" value="ECO:0007669"/>
    <property type="project" value="UniProtKB-UniRule"/>
</dbReference>
<dbReference type="Gene3D" id="1.10.150.130">
    <property type="match status" value="1"/>
</dbReference>
<comment type="caution">
    <text evidence="9">The sequence shown here is derived from an EMBL/GenBank/DDBJ whole genome shotgun (WGS) entry which is preliminary data.</text>
</comment>
<dbReference type="Pfam" id="PF00589">
    <property type="entry name" value="Phage_integrase"/>
    <property type="match status" value="1"/>
</dbReference>
<keyword evidence="4" id="KW-0233">DNA recombination</keyword>
<keyword evidence="3 5" id="KW-0238">DNA-binding</keyword>
<evidence type="ECO:0008006" key="11">
    <source>
        <dbReference type="Google" id="ProtNLM"/>
    </source>
</evidence>
<organism evidence="9 10">
    <name type="scientific">Pseudonocardia hydrocarbonoxydans</name>
    <dbReference type="NCBI Taxonomy" id="76726"/>
    <lineage>
        <taxon>Bacteria</taxon>
        <taxon>Bacillati</taxon>
        <taxon>Actinomycetota</taxon>
        <taxon>Actinomycetes</taxon>
        <taxon>Pseudonocardiales</taxon>
        <taxon>Pseudonocardiaceae</taxon>
        <taxon>Pseudonocardia</taxon>
    </lineage>
</organism>
<dbReference type="OrthoDB" id="4326943at2"/>
<evidence type="ECO:0000259" key="8">
    <source>
        <dbReference type="PROSITE" id="PS51900"/>
    </source>
</evidence>
<proteinExistence type="inferred from homology"/>
<feature type="domain" description="Core-binding (CB)" evidence="8">
    <location>
        <begin position="81"/>
        <end position="217"/>
    </location>
</feature>
<keyword evidence="2" id="KW-0229">DNA integration</keyword>
<name>A0A4Y3WY64_9PSEU</name>
<dbReference type="Proteomes" id="UP000320338">
    <property type="component" value="Unassembled WGS sequence"/>
</dbReference>
<dbReference type="Gene3D" id="1.10.443.10">
    <property type="entry name" value="Intergrase catalytic core"/>
    <property type="match status" value="1"/>
</dbReference>
<sequence>MTLSLGTMLGVARTSTKTRRPRGHIRRRGGSFQVLVYAGVDPLTGKDHYLTESTRDEREAQKILTRLLGQVDEQRNPRTKATLGAALDAWLRTHEAEETTLDGYRGYVRRTIEPALGTVSLAKITPQLLEEFYADLRRCRHRCRDGSPSVDHRTTVEHDCHTVRHKRRPGRPGRAPHDCATAGCVVVACPPHRCTPMAASSIRQVHWILSAALAAAVRWEWIRSNPADNAKKPKQRAPQPEPPSPAEAARIVAAAWEQDAEWGALVWLVMVTGMRRAEVVALRWSDVDLDEGMLAIRRNYVRSASRGIEKDTKTHQMRRISLDAETVTMLAEHWARCDEQLLAIDVQPTEQTFLFSYQPARDAPADPSAVTHRYGRMCTSLGIDSHLHALRHYSATELLTAGVDLRTVAGRLGHGGGGATTLRVYAAWVGESDRRASEILGSRMKRPGPAAP</sequence>
<dbReference type="InterPro" id="IPR044068">
    <property type="entry name" value="CB"/>
</dbReference>
<evidence type="ECO:0000313" key="9">
    <source>
        <dbReference type="EMBL" id="GEC22669.1"/>
    </source>
</evidence>
<dbReference type="Pfam" id="PF14659">
    <property type="entry name" value="Phage_int_SAM_3"/>
    <property type="match status" value="1"/>
</dbReference>
<evidence type="ECO:0000256" key="3">
    <source>
        <dbReference type="ARBA" id="ARBA00023125"/>
    </source>
</evidence>
<evidence type="ECO:0000256" key="2">
    <source>
        <dbReference type="ARBA" id="ARBA00022908"/>
    </source>
</evidence>
<gene>
    <name evidence="9" type="ORF">PHY01_49520</name>
</gene>
<keyword evidence="10" id="KW-1185">Reference proteome</keyword>
<dbReference type="InterPro" id="IPR013762">
    <property type="entry name" value="Integrase-like_cat_sf"/>
</dbReference>
<dbReference type="InterPro" id="IPR004107">
    <property type="entry name" value="Integrase_SAM-like_N"/>
</dbReference>
<dbReference type="PANTHER" id="PTHR30349">
    <property type="entry name" value="PHAGE INTEGRASE-RELATED"/>
    <property type="match status" value="1"/>
</dbReference>